<keyword evidence="2" id="KW-0021">Allosteric enzyme</keyword>
<dbReference type="InterPro" id="IPR039718">
    <property type="entry name" value="Rrm1"/>
</dbReference>
<sequence>MQTDTTRENPQAKVPQAADSNQDLAATAPGQLRVIKRNGTVVPYTDDKITVAITKAFLAVEGGTAAASSRIHDTVARLTEQVTATFKRRMPSGGTIHIEEIQDQVELALMRAGEQKVARDYVIYREQRAKERATRVNAESVVEPHPTIRITLADGSLAPLDMARLNTIISEACEGLAEVDGDLIQRDTLKNLYDGVAIKDVNTALVMTARTLVEREPNYSFVTARLLMDTLRAEGLGFLNVAESATHHEMADLYAKALPAYVEKGVEFELLDPALKGYDLERLGKAIDHERDQQFTYLGLQTLYDRYFIHKDGVRFELPQVFFMRVAMGLALEEKDKEARAIEFYNLLSSFDYMASTPTLFNAGTLRPQLSSCYLTTVPDDLSGIYHAIHDNAMLSKFAGGLGNDWTPVRALGSYIKGTNGKSQGVVPFLKVVNDTAVAVNQGGKRKGAVCAYLETWHLDIEEFIELRKNTGDDRRRTHDMNTANWIPDLFMKRVFDDGKWTLFSPSEVPDLHDLTGKAFEERYEYYEALTEYNKIKVFKTIQAKDLWRKMLSMLFETGHPWLTFKDPCNLRSPQQHVGVVHSSNLCTEITLNTNKDEIAVCNLGSINLPNHIVDGKLDTAKLQRTVNTAVRMLDNVIDINYYSVPQARNSNFKHRPVGLGIMGFQDALYLQHIPYGSDAAVEFADKSMEAVSFYAIQASCDLADERGAYETFQGSLWSKGILPLDSQQILIEARGAKYIDVNLEESLDWAPVRERVKKGIRNSNIMAIAPTATIANITGVSQSIEPTYQNLYVKSNLSGEFTVINPYLVRDLKARGLWDSVMINDLKYYDGSVQQIERIPQELKDLYATAFEVETKWIVDAASRRQKWIDQAQSLNLYIAGASGKKLDVTYRMAWYRGLKTTYYLRALAATSTEKSTINTGKLNAVSSGGDSAPVQAAGPAPVPKACAIDEPDCEACQ</sequence>
<dbReference type="Proteomes" id="UP000050437">
    <property type="component" value="Unassembled WGS sequence"/>
</dbReference>
<keyword evidence="5 10" id="KW-0560">Oxidoreductase</keyword>
<accession>A0A0P7CKS6</accession>
<dbReference type="CDD" id="cd01679">
    <property type="entry name" value="RNR_I"/>
    <property type="match status" value="1"/>
</dbReference>
<comment type="caution">
    <text evidence="13">The sequence shown here is derived from an EMBL/GenBank/DDBJ whole genome shotgun (WGS) entry which is preliminary data.</text>
</comment>
<dbReference type="EC" id="1.17.4.1" evidence="10"/>
<evidence type="ECO:0000313" key="14">
    <source>
        <dbReference type="Proteomes" id="UP000050437"/>
    </source>
</evidence>
<dbReference type="GO" id="GO:0005524">
    <property type="term" value="F:ATP binding"/>
    <property type="evidence" value="ECO:0007669"/>
    <property type="project" value="UniProtKB-UniRule"/>
</dbReference>
<proteinExistence type="inferred from homology"/>
<dbReference type="InterPro" id="IPR013509">
    <property type="entry name" value="RNR_lsu_N"/>
</dbReference>
<evidence type="ECO:0000256" key="1">
    <source>
        <dbReference type="ARBA" id="ARBA00010406"/>
    </source>
</evidence>
<dbReference type="PROSITE" id="PS00089">
    <property type="entry name" value="RIBORED_LARGE"/>
    <property type="match status" value="1"/>
</dbReference>
<dbReference type="NCBIfam" id="NF005544">
    <property type="entry name" value="PRK07207.1"/>
    <property type="match status" value="1"/>
</dbReference>
<dbReference type="InterPro" id="IPR008926">
    <property type="entry name" value="RNR_R1-su_N"/>
</dbReference>
<feature type="domain" description="ATP-cone" evidence="12">
    <location>
        <begin position="148"/>
        <end position="237"/>
    </location>
</feature>
<feature type="domain" description="ATP-cone" evidence="12">
    <location>
        <begin position="32"/>
        <end position="132"/>
    </location>
</feature>
<dbReference type="Gene3D" id="3.20.70.20">
    <property type="match status" value="1"/>
</dbReference>
<comment type="catalytic activity">
    <reaction evidence="8 10">
        <text>a 2'-deoxyribonucleoside 5'-diphosphate + [thioredoxin]-disulfide + H2O = a ribonucleoside 5'-diphosphate + [thioredoxin]-dithiol</text>
        <dbReference type="Rhea" id="RHEA:23252"/>
        <dbReference type="Rhea" id="RHEA-COMP:10698"/>
        <dbReference type="Rhea" id="RHEA-COMP:10700"/>
        <dbReference type="ChEBI" id="CHEBI:15377"/>
        <dbReference type="ChEBI" id="CHEBI:29950"/>
        <dbReference type="ChEBI" id="CHEBI:50058"/>
        <dbReference type="ChEBI" id="CHEBI:57930"/>
        <dbReference type="ChEBI" id="CHEBI:73316"/>
        <dbReference type="EC" id="1.17.4.1"/>
    </reaction>
</comment>
<dbReference type="InterPro" id="IPR005144">
    <property type="entry name" value="ATP-cone_dom"/>
</dbReference>
<dbReference type="InterPro" id="IPR013346">
    <property type="entry name" value="NrdE_NrdA_C"/>
</dbReference>
<evidence type="ECO:0000256" key="4">
    <source>
        <dbReference type="ARBA" id="ARBA00022840"/>
    </source>
</evidence>
<dbReference type="PROSITE" id="PS51161">
    <property type="entry name" value="ATP_CONE"/>
    <property type="match status" value="2"/>
</dbReference>
<dbReference type="PANTHER" id="PTHR11573">
    <property type="entry name" value="RIBONUCLEOSIDE-DIPHOSPHATE REDUCTASE LARGE CHAIN"/>
    <property type="match status" value="1"/>
</dbReference>
<evidence type="ECO:0000256" key="5">
    <source>
        <dbReference type="ARBA" id="ARBA00023002"/>
    </source>
</evidence>
<dbReference type="Pfam" id="PF00317">
    <property type="entry name" value="Ribonuc_red_lgN"/>
    <property type="match status" value="1"/>
</dbReference>
<protein>
    <recommendedName>
        <fullName evidence="10">Ribonucleoside-diphosphate reductase</fullName>
        <ecNumber evidence="10">1.17.4.1</ecNumber>
    </recommendedName>
</protein>
<evidence type="ECO:0000256" key="8">
    <source>
        <dbReference type="ARBA" id="ARBA00047754"/>
    </source>
</evidence>
<evidence type="ECO:0000256" key="2">
    <source>
        <dbReference type="ARBA" id="ARBA00022533"/>
    </source>
</evidence>
<evidence type="ECO:0000256" key="7">
    <source>
        <dbReference type="ARBA" id="ARBA00024942"/>
    </source>
</evidence>
<feature type="region of interest" description="Disordered" evidence="11">
    <location>
        <begin position="1"/>
        <end position="21"/>
    </location>
</feature>
<gene>
    <name evidence="13" type="ORF">HB13667_00175</name>
</gene>
<evidence type="ECO:0000256" key="11">
    <source>
        <dbReference type="SAM" id="MobiDB-lite"/>
    </source>
</evidence>
<dbReference type="GO" id="GO:0005971">
    <property type="term" value="C:ribonucleoside-diphosphate reductase complex"/>
    <property type="evidence" value="ECO:0007669"/>
    <property type="project" value="TreeGrafter"/>
</dbReference>
<dbReference type="EMBL" id="LKKS01000001">
    <property type="protein sequence ID" value="KPM68827.1"/>
    <property type="molecule type" value="Genomic_DNA"/>
</dbReference>
<evidence type="ECO:0000256" key="6">
    <source>
        <dbReference type="ARBA" id="ARBA00023116"/>
    </source>
</evidence>
<dbReference type="GO" id="GO:0009263">
    <property type="term" value="P:deoxyribonucleotide biosynthetic process"/>
    <property type="evidence" value="ECO:0007669"/>
    <property type="project" value="UniProtKB-KW"/>
</dbReference>
<organism evidence="13 14">
    <name type="scientific">Pseudomonas putida</name>
    <name type="common">Arthrobacter siderocapsulatus</name>
    <dbReference type="NCBI Taxonomy" id="303"/>
    <lineage>
        <taxon>Bacteria</taxon>
        <taxon>Pseudomonadati</taxon>
        <taxon>Pseudomonadota</taxon>
        <taxon>Gammaproteobacteria</taxon>
        <taxon>Pseudomonadales</taxon>
        <taxon>Pseudomonadaceae</taxon>
        <taxon>Pseudomonas</taxon>
    </lineage>
</organism>
<dbReference type="NCBIfam" id="TIGR02506">
    <property type="entry name" value="NrdE_NrdA"/>
    <property type="match status" value="1"/>
</dbReference>
<dbReference type="InterPro" id="IPR000788">
    <property type="entry name" value="RNR_lg_C"/>
</dbReference>
<keyword evidence="6 10" id="KW-0215">Deoxyribonucleotide synthesis</keyword>
<evidence type="ECO:0000259" key="12">
    <source>
        <dbReference type="PROSITE" id="PS51161"/>
    </source>
</evidence>
<keyword evidence="3 9" id="KW-0547">Nucleotide-binding</keyword>
<dbReference type="PANTHER" id="PTHR11573:SF6">
    <property type="entry name" value="RIBONUCLEOSIDE-DIPHOSPHATE REDUCTASE LARGE SUBUNIT"/>
    <property type="match status" value="1"/>
</dbReference>
<evidence type="ECO:0000256" key="3">
    <source>
        <dbReference type="ARBA" id="ARBA00022741"/>
    </source>
</evidence>
<dbReference type="SUPFAM" id="SSF51998">
    <property type="entry name" value="PFL-like glycyl radical enzymes"/>
    <property type="match status" value="1"/>
</dbReference>
<comment type="similarity">
    <text evidence="1 10">Belongs to the ribonucleoside diphosphate reductase large chain family.</text>
</comment>
<dbReference type="Pfam" id="PF03477">
    <property type="entry name" value="ATP-cone"/>
    <property type="match status" value="2"/>
</dbReference>
<evidence type="ECO:0000256" key="9">
    <source>
        <dbReference type="PROSITE-ProRule" id="PRU00492"/>
    </source>
</evidence>
<dbReference type="GO" id="GO:0004748">
    <property type="term" value="F:ribonucleoside-diphosphate reductase activity, thioredoxin disulfide as acceptor"/>
    <property type="evidence" value="ECO:0007669"/>
    <property type="project" value="UniProtKB-EC"/>
</dbReference>
<keyword evidence="4 9" id="KW-0067">ATP-binding</keyword>
<reference evidence="13 14" key="1">
    <citation type="submission" date="2015-10" db="EMBL/GenBank/DDBJ databases">
        <title>Pseudomonas putida clinical strains.</title>
        <authorList>
            <person name="Molina L."/>
            <person name="Udaondo Z."/>
        </authorList>
    </citation>
    <scope>NUCLEOTIDE SEQUENCE [LARGE SCALE GENOMIC DNA]</scope>
    <source>
        <strain evidence="13 14">HB13667</strain>
    </source>
</reference>
<dbReference type="PRINTS" id="PR01183">
    <property type="entry name" value="RIBORDTASEM1"/>
</dbReference>
<dbReference type="RefSeq" id="WP_015271499.1">
    <property type="nucleotide sequence ID" value="NZ_LKKS01000001.1"/>
</dbReference>
<name>A0A0P7CKS6_PSEPU</name>
<dbReference type="Pfam" id="PF02867">
    <property type="entry name" value="Ribonuc_red_lgC"/>
    <property type="match status" value="1"/>
</dbReference>
<evidence type="ECO:0000313" key="13">
    <source>
        <dbReference type="EMBL" id="KPM68827.1"/>
    </source>
</evidence>
<dbReference type="SUPFAM" id="SSF48168">
    <property type="entry name" value="R1 subunit of ribonucleotide reductase, N-terminal domain"/>
    <property type="match status" value="1"/>
</dbReference>
<comment type="function">
    <text evidence="7 10">Provides the precursors necessary for DNA synthesis. Catalyzes the biosynthesis of deoxyribonucleotides from the corresponding ribonucleotides.</text>
</comment>
<dbReference type="FunFam" id="3.20.70.20:FF:000009">
    <property type="entry name" value="Ribonucleoside-diphosphate reductase"/>
    <property type="match status" value="1"/>
</dbReference>
<dbReference type="GeneID" id="92659216"/>
<dbReference type="UniPathway" id="UPA00326"/>
<evidence type="ECO:0000256" key="10">
    <source>
        <dbReference type="RuleBase" id="RU003410"/>
    </source>
</evidence>
<dbReference type="AlphaFoldDB" id="A0A0P7CKS6"/>